<reference evidence="2" key="1">
    <citation type="journal article" date="2022" name="Front. Genet.">
        <title>Chromosome-Scale Assembly of the Dendrobium nobile Genome Provides Insights Into the Molecular Mechanism of the Biosynthesis of the Medicinal Active Ingredient of Dendrobium.</title>
        <authorList>
            <person name="Xu Q."/>
            <person name="Niu S.-C."/>
            <person name="Li K.-L."/>
            <person name="Zheng P.-J."/>
            <person name="Zhang X.-J."/>
            <person name="Jia Y."/>
            <person name="Liu Y."/>
            <person name="Niu Y.-X."/>
            <person name="Yu L.-H."/>
            <person name="Chen D.-F."/>
            <person name="Zhang G.-Q."/>
        </authorList>
    </citation>
    <scope>NUCLEOTIDE SEQUENCE</scope>
    <source>
        <tissue evidence="2">Leaf</tissue>
    </source>
</reference>
<feature type="compositionally biased region" description="Polar residues" evidence="1">
    <location>
        <begin position="44"/>
        <end position="58"/>
    </location>
</feature>
<keyword evidence="3" id="KW-1185">Reference proteome</keyword>
<comment type="caution">
    <text evidence="2">The sequence shown here is derived from an EMBL/GenBank/DDBJ whole genome shotgun (WGS) entry which is preliminary data.</text>
</comment>
<evidence type="ECO:0000313" key="3">
    <source>
        <dbReference type="Proteomes" id="UP000829196"/>
    </source>
</evidence>
<dbReference type="Proteomes" id="UP000829196">
    <property type="component" value="Unassembled WGS sequence"/>
</dbReference>
<accession>A0A8T3BZH2</accession>
<feature type="compositionally biased region" description="Polar residues" evidence="1">
    <location>
        <begin position="1"/>
        <end position="14"/>
    </location>
</feature>
<sequence>MVHSYSSCKTNPNSLLVAFPPPKLRNRGRSTSRNPRSRIPAQPENPSTPRANFESKNPTVEPFPNLTSSVEKESAPLVPNNCAPNEANIPNLNIPIEEASSSSHIPPPMVNPPTNVRLSNKCAALQLDDPQNQEMDDNGYDPISNDIYMRKRKLAGTAPSLANWILDYLENSNLLSTSEKSFNFLTVCCSDYQIWRERNNRRFASKWNSPDSVINIIKNAIHVKACTWKNYNQIKDKFPR</sequence>
<evidence type="ECO:0000313" key="2">
    <source>
        <dbReference type="EMBL" id="KAI0522525.1"/>
    </source>
</evidence>
<proteinExistence type="predicted"/>
<organism evidence="2 3">
    <name type="scientific">Dendrobium nobile</name>
    <name type="common">Orchid</name>
    <dbReference type="NCBI Taxonomy" id="94219"/>
    <lineage>
        <taxon>Eukaryota</taxon>
        <taxon>Viridiplantae</taxon>
        <taxon>Streptophyta</taxon>
        <taxon>Embryophyta</taxon>
        <taxon>Tracheophyta</taxon>
        <taxon>Spermatophyta</taxon>
        <taxon>Magnoliopsida</taxon>
        <taxon>Liliopsida</taxon>
        <taxon>Asparagales</taxon>
        <taxon>Orchidaceae</taxon>
        <taxon>Epidendroideae</taxon>
        <taxon>Malaxideae</taxon>
        <taxon>Dendrobiinae</taxon>
        <taxon>Dendrobium</taxon>
    </lineage>
</organism>
<dbReference type="EMBL" id="JAGYWB010000005">
    <property type="protein sequence ID" value="KAI0522525.1"/>
    <property type="molecule type" value="Genomic_DNA"/>
</dbReference>
<name>A0A8T3BZH2_DENNO</name>
<gene>
    <name evidence="2" type="ORF">KFK09_004904</name>
</gene>
<dbReference type="AlphaFoldDB" id="A0A8T3BZH2"/>
<feature type="region of interest" description="Disordered" evidence="1">
    <location>
        <begin position="1"/>
        <end position="67"/>
    </location>
</feature>
<evidence type="ECO:0000256" key="1">
    <source>
        <dbReference type="SAM" id="MobiDB-lite"/>
    </source>
</evidence>
<protein>
    <submittedName>
        <fullName evidence="2">Uncharacterized protein</fullName>
    </submittedName>
</protein>